<accession>A0ABV7UIU2</accession>
<dbReference type="EMBL" id="JBHRYC010000073">
    <property type="protein sequence ID" value="MFC3638481.1"/>
    <property type="molecule type" value="Genomic_DNA"/>
</dbReference>
<reference evidence="3" key="1">
    <citation type="journal article" date="2019" name="Int. J. Syst. Evol. Microbiol.">
        <title>The Global Catalogue of Microorganisms (GCM) 10K type strain sequencing project: providing services to taxonomists for standard genome sequencing and annotation.</title>
        <authorList>
            <consortium name="The Broad Institute Genomics Platform"/>
            <consortium name="The Broad Institute Genome Sequencing Center for Infectious Disease"/>
            <person name="Wu L."/>
            <person name="Ma J."/>
        </authorList>
    </citation>
    <scope>NUCLEOTIDE SEQUENCE [LARGE SCALE GENOMIC DNA]</scope>
    <source>
        <strain evidence="3">KCTC 42282</strain>
    </source>
</reference>
<name>A0ABV7UIU2_9HYPH</name>
<comment type="caution">
    <text evidence="2">The sequence shown here is derived from an EMBL/GenBank/DDBJ whole genome shotgun (WGS) entry which is preliminary data.</text>
</comment>
<dbReference type="Proteomes" id="UP001595704">
    <property type="component" value="Unassembled WGS sequence"/>
</dbReference>
<proteinExistence type="predicted"/>
<feature type="signal peptide" evidence="1">
    <location>
        <begin position="1"/>
        <end position="20"/>
    </location>
</feature>
<keyword evidence="3" id="KW-1185">Reference proteome</keyword>
<gene>
    <name evidence="2" type="ORF">ACFONL_14070</name>
</gene>
<keyword evidence="1" id="KW-0732">Signal</keyword>
<feature type="chain" id="PRO_5045534277" evidence="1">
    <location>
        <begin position="21"/>
        <end position="114"/>
    </location>
</feature>
<evidence type="ECO:0000256" key="1">
    <source>
        <dbReference type="SAM" id="SignalP"/>
    </source>
</evidence>
<organism evidence="2 3">
    <name type="scientific">Camelimonas fluminis</name>
    <dbReference type="NCBI Taxonomy" id="1576911"/>
    <lineage>
        <taxon>Bacteria</taxon>
        <taxon>Pseudomonadati</taxon>
        <taxon>Pseudomonadota</taxon>
        <taxon>Alphaproteobacteria</taxon>
        <taxon>Hyphomicrobiales</taxon>
        <taxon>Chelatococcaceae</taxon>
        <taxon>Camelimonas</taxon>
    </lineage>
</organism>
<sequence length="114" mass="11914">MILRRLVLPALITALAGGLAACVSGQESPAPVMPPLAQTTDVNGDAATGSGACGLQVARLRRILAQDREMGHINESVYRRMAPGVEQAAAKCRAGDQNGALAILANLKRKNGYY</sequence>
<evidence type="ECO:0000313" key="3">
    <source>
        <dbReference type="Proteomes" id="UP001595704"/>
    </source>
</evidence>
<dbReference type="PROSITE" id="PS51257">
    <property type="entry name" value="PROKAR_LIPOPROTEIN"/>
    <property type="match status" value="1"/>
</dbReference>
<protein>
    <submittedName>
        <fullName evidence="2">Uncharacterized protein</fullName>
    </submittedName>
</protein>
<evidence type="ECO:0000313" key="2">
    <source>
        <dbReference type="EMBL" id="MFC3638481.1"/>
    </source>
</evidence>
<dbReference type="RefSeq" id="WP_191320138.1">
    <property type="nucleotide sequence ID" value="NZ_BNCG01000014.1"/>
</dbReference>